<dbReference type="AlphaFoldDB" id="A0A510DYH0"/>
<keyword evidence="2" id="KW-1185">Reference proteome</keyword>
<proteinExistence type="predicted"/>
<dbReference type="GeneID" id="41716058"/>
<organism evidence="1 2">
    <name type="scientific">Sulfuracidifex tepidarius</name>
    <dbReference type="NCBI Taxonomy" id="1294262"/>
    <lineage>
        <taxon>Archaea</taxon>
        <taxon>Thermoproteota</taxon>
        <taxon>Thermoprotei</taxon>
        <taxon>Sulfolobales</taxon>
        <taxon>Sulfolobaceae</taxon>
        <taxon>Sulfuracidifex</taxon>
    </lineage>
</organism>
<accession>A0A510DYH0</accession>
<evidence type="ECO:0000313" key="2">
    <source>
        <dbReference type="Proteomes" id="UP000322983"/>
    </source>
</evidence>
<sequence length="87" mass="10134">MVPDSSFAELDIRLPHGTPKGIVEKLKEWCEIKFVTYPNYYMGKWMDNFESSAIKSGISLMKIIDPADNDGRLFRERNSFALLRAWF</sequence>
<name>A0A510DYH0_9CREN</name>
<protein>
    <submittedName>
        <fullName evidence="1">Uncharacterized protein</fullName>
    </submittedName>
</protein>
<dbReference type="RefSeq" id="WP_054846595.1">
    <property type="nucleotide sequence ID" value="NZ_AP018929.1"/>
</dbReference>
<reference evidence="1 2" key="1">
    <citation type="journal article" date="2020" name="Int. J. Syst. Evol. Microbiol.">
        <title>Sulfuracidifex tepidarius gen. nov., sp. nov. and transfer of Sulfolobus metallicus Huber and Stetter 1992 to the genus Sulfuracidifex as Sulfuracidifex metallicus comb. nov.</title>
        <authorList>
            <person name="Itoh T."/>
            <person name="Miura T."/>
            <person name="Sakai H.D."/>
            <person name="Kato S."/>
            <person name="Ohkuma M."/>
            <person name="Takashina T."/>
        </authorList>
    </citation>
    <scope>NUCLEOTIDE SEQUENCE [LARGE SCALE GENOMIC DNA]</scope>
    <source>
        <strain evidence="1 2">IC-006</strain>
    </source>
</reference>
<evidence type="ECO:0000313" key="1">
    <source>
        <dbReference type="EMBL" id="BBG24998.1"/>
    </source>
</evidence>
<dbReference type="EMBL" id="AP018929">
    <property type="protein sequence ID" value="BBG24998.1"/>
    <property type="molecule type" value="Genomic_DNA"/>
</dbReference>
<dbReference type="KEGG" id="step:IC006_2332"/>
<gene>
    <name evidence="1" type="ORF">IC006_2332</name>
</gene>
<dbReference type="Proteomes" id="UP000322983">
    <property type="component" value="Chromosome"/>
</dbReference>
<dbReference type="STRING" id="1294262.GCA_001316085_02647"/>